<keyword evidence="2" id="KW-0223">Dioxygenase</keyword>
<gene>
    <name evidence="2" type="ORF">K1Y79_00430</name>
</gene>
<dbReference type="Pfam" id="PF13532">
    <property type="entry name" value="2OG-FeII_Oxy_2"/>
    <property type="match status" value="1"/>
</dbReference>
<dbReference type="InterPro" id="IPR005123">
    <property type="entry name" value="Oxoglu/Fe-dep_dioxygenase_dom"/>
</dbReference>
<dbReference type="RefSeq" id="WP_220248022.1">
    <property type="nucleotide sequence ID" value="NZ_JAICCF010000001.1"/>
</dbReference>
<organism evidence="2 3">
    <name type="scientific">Chitinophaga rhizophila</name>
    <dbReference type="NCBI Taxonomy" id="2866212"/>
    <lineage>
        <taxon>Bacteria</taxon>
        <taxon>Pseudomonadati</taxon>
        <taxon>Bacteroidota</taxon>
        <taxon>Chitinophagia</taxon>
        <taxon>Chitinophagales</taxon>
        <taxon>Chitinophagaceae</taxon>
        <taxon>Chitinophaga</taxon>
    </lineage>
</organism>
<proteinExistence type="predicted"/>
<name>A0ABS7G8A3_9BACT</name>
<dbReference type="PANTHER" id="PTHR31212:SF4">
    <property type="entry name" value="ALPHA-KETOGLUTARATE-DEPENDENT DIOXYGENASE ALKB HOMOLOG 3"/>
    <property type="match status" value="1"/>
</dbReference>
<evidence type="ECO:0000313" key="2">
    <source>
        <dbReference type="EMBL" id="MBW8682783.1"/>
    </source>
</evidence>
<dbReference type="Proteomes" id="UP000812961">
    <property type="component" value="Unassembled WGS sequence"/>
</dbReference>
<sequence>MEGITFIEQFIPDPDLLFSSLKDNTLWDERMTARKTASFGVAYNYSQISYPFQAFTPVLQEIVSAISETIGYTPNNCLINYYPDGKAKMGYHADQTDILHEGTGIAIVSVGETRLLRFKNIARPSEVVDFPLYNGSLIYMTQAVQQEWLHAVPAAATGNGRMSLTFRSIK</sequence>
<dbReference type="SUPFAM" id="SSF51197">
    <property type="entry name" value="Clavaminate synthase-like"/>
    <property type="match status" value="1"/>
</dbReference>
<accession>A0ABS7G8A3</accession>
<keyword evidence="2" id="KW-0560">Oxidoreductase</keyword>
<dbReference type="PANTHER" id="PTHR31212">
    <property type="entry name" value="ALPHA-KETOGLUTARATE-DEPENDENT DIOXYGENASE ALKB HOMOLOG 3"/>
    <property type="match status" value="1"/>
</dbReference>
<dbReference type="InterPro" id="IPR032854">
    <property type="entry name" value="ALKBH3"/>
</dbReference>
<evidence type="ECO:0000259" key="1">
    <source>
        <dbReference type="PROSITE" id="PS51471"/>
    </source>
</evidence>
<dbReference type="GO" id="GO:0051213">
    <property type="term" value="F:dioxygenase activity"/>
    <property type="evidence" value="ECO:0007669"/>
    <property type="project" value="UniProtKB-KW"/>
</dbReference>
<dbReference type="InterPro" id="IPR037151">
    <property type="entry name" value="AlkB-like_sf"/>
</dbReference>
<feature type="domain" description="Fe2OG dioxygenase" evidence="1">
    <location>
        <begin position="73"/>
        <end position="170"/>
    </location>
</feature>
<protein>
    <submittedName>
        <fullName evidence="2">Alpha-ketoglutarate-dependent dioxygenase AlkB</fullName>
    </submittedName>
</protein>
<evidence type="ECO:0000313" key="3">
    <source>
        <dbReference type="Proteomes" id="UP000812961"/>
    </source>
</evidence>
<comment type="caution">
    <text evidence="2">The sequence shown here is derived from an EMBL/GenBank/DDBJ whole genome shotgun (WGS) entry which is preliminary data.</text>
</comment>
<dbReference type="Gene3D" id="2.60.120.590">
    <property type="entry name" value="Alpha-ketoglutarate-dependent dioxygenase AlkB-like"/>
    <property type="match status" value="1"/>
</dbReference>
<reference evidence="2 3" key="1">
    <citation type="submission" date="2021-08" db="EMBL/GenBank/DDBJ databases">
        <title>The genome sequence of Chitinophaga sp. B61.</title>
        <authorList>
            <person name="Zhang X."/>
        </authorList>
    </citation>
    <scope>NUCLEOTIDE SEQUENCE [LARGE SCALE GENOMIC DNA]</scope>
    <source>
        <strain evidence="2 3">B61</strain>
    </source>
</reference>
<keyword evidence="3" id="KW-1185">Reference proteome</keyword>
<dbReference type="EMBL" id="JAICCF010000001">
    <property type="protein sequence ID" value="MBW8682783.1"/>
    <property type="molecule type" value="Genomic_DNA"/>
</dbReference>
<dbReference type="InterPro" id="IPR027450">
    <property type="entry name" value="AlkB-like"/>
</dbReference>
<dbReference type="PROSITE" id="PS51471">
    <property type="entry name" value="FE2OG_OXY"/>
    <property type="match status" value="1"/>
</dbReference>